<comment type="caution">
    <text evidence="1">The sequence shown here is derived from an EMBL/GenBank/DDBJ whole genome shotgun (WGS) entry which is preliminary data.</text>
</comment>
<name>A0A9P9HVF7_FUSSL</name>
<dbReference type="EMBL" id="JAGTJS010000007">
    <property type="protein sequence ID" value="KAH7264385.1"/>
    <property type="molecule type" value="Genomic_DNA"/>
</dbReference>
<keyword evidence="2" id="KW-1185">Reference proteome</keyword>
<gene>
    <name evidence="1" type="ORF">B0J15DRAFT_593501</name>
</gene>
<dbReference type="Proteomes" id="UP000736672">
    <property type="component" value="Unassembled WGS sequence"/>
</dbReference>
<dbReference type="OrthoDB" id="5070472at2759"/>
<reference evidence="1" key="1">
    <citation type="journal article" date="2021" name="Nat. Commun.">
        <title>Genetic determinants of endophytism in the Arabidopsis root mycobiome.</title>
        <authorList>
            <person name="Mesny F."/>
            <person name="Miyauchi S."/>
            <person name="Thiergart T."/>
            <person name="Pickel B."/>
            <person name="Atanasova L."/>
            <person name="Karlsson M."/>
            <person name="Huettel B."/>
            <person name="Barry K.W."/>
            <person name="Haridas S."/>
            <person name="Chen C."/>
            <person name="Bauer D."/>
            <person name="Andreopoulos W."/>
            <person name="Pangilinan J."/>
            <person name="LaButti K."/>
            <person name="Riley R."/>
            <person name="Lipzen A."/>
            <person name="Clum A."/>
            <person name="Drula E."/>
            <person name="Henrissat B."/>
            <person name="Kohler A."/>
            <person name="Grigoriev I.V."/>
            <person name="Martin F.M."/>
            <person name="Hacquard S."/>
        </authorList>
    </citation>
    <scope>NUCLEOTIDE SEQUENCE</scope>
    <source>
        <strain evidence="1">FSSC 5 MPI-SDFR-AT-0091</strain>
    </source>
</reference>
<organism evidence="1 2">
    <name type="scientific">Fusarium solani</name>
    <name type="common">Filamentous fungus</name>
    <dbReference type="NCBI Taxonomy" id="169388"/>
    <lineage>
        <taxon>Eukaryota</taxon>
        <taxon>Fungi</taxon>
        <taxon>Dikarya</taxon>
        <taxon>Ascomycota</taxon>
        <taxon>Pezizomycotina</taxon>
        <taxon>Sordariomycetes</taxon>
        <taxon>Hypocreomycetidae</taxon>
        <taxon>Hypocreales</taxon>
        <taxon>Nectriaceae</taxon>
        <taxon>Fusarium</taxon>
        <taxon>Fusarium solani species complex</taxon>
    </lineage>
</organism>
<accession>A0A9P9HVF7</accession>
<evidence type="ECO:0000313" key="1">
    <source>
        <dbReference type="EMBL" id="KAH7264385.1"/>
    </source>
</evidence>
<sequence length="410" mass="46197">MPEDKSIAVGSLVAFSQGEIREPMFDLAYDMLDPLGPRISRLNDLEAFLDHTVNNPETKDSCPRPKFDSMAEEYARKLQDVQQLVDKRLFAGEAFTKLAKFDKRVSWITRDVEMSISRIEEFIESAFGKRPDEVPRETSGAKGPMYLNLAGLYGSSELPSLAASFNSKSEDEVLQQAKSVLKTLELLFGRAKAMTLVLLSYGKDRFWEADGLSHLLDCAEHMALLQGYIHKSQRYGLAITKFMVGKFDRSAARLDCCIRAFIMAYDTLPNGVTPDELDILSLQASCKGKNLDGIYVQYKRDDRVACSLFREYCRVWPLAEDHDRDAAWELGVRADALAIRNRLVMSHTLLKRTRRDLCSWNCGRSKALGVDFIKHALAIFHVLLRVDINTLKKLVSDVKALCPSQAPARG</sequence>
<evidence type="ECO:0000313" key="2">
    <source>
        <dbReference type="Proteomes" id="UP000736672"/>
    </source>
</evidence>
<proteinExistence type="predicted"/>
<dbReference type="AlphaFoldDB" id="A0A9P9HVF7"/>
<protein>
    <submittedName>
        <fullName evidence="1">Uncharacterized protein</fullName>
    </submittedName>
</protein>